<dbReference type="Pfam" id="PF17482">
    <property type="entry name" value="Phage_sheath_1C"/>
    <property type="match status" value="1"/>
</dbReference>
<feature type="domain" description="Tail sheath protein subtilisin-like" evidence="2">
    <location>
        <begin position="2"/>
        <end position="65"/>
    </location>
</feature>
<comment type="similarity">
    <text evidence="1">Belongs to the myoviridae tail sheath protein family.</text>
</comment>
<protein>
    <submittedName>
        <fullName evidence="4">Uncharacterized protein</fullName>
    </submittedName>
</protein>
<dbReference type="Pfam" id="PF04984">
    <property type="entry name" value="Phage_sheath_1"/>
    <property type="match status" value="1"/>
</dbReference>
<sequence length="173" mass="18717">MASAWLAGATAAAAVNESLTYDSYDGADGVTEKLTKSQQLSLKNRGLGCFILNNGKAKVESDINTLITYTVQKQKDFAKNRVLRVIDGVCTDIKAVFDSSFAGAEHNNAGGRNRFKASICDYMTALQNQNAIEEFESDDVTVAAGTDKDTVVVNLRVKPVDSMEKANITVRVR</sequence>
<feature type="domain" description="Tail sheath protein C-terminal" evidence="3">
    <location>
        <begin position="73"/>
        <end position="173"/>
    </location>
</feature>
<comment type="caution">
    <text evidence="4">The sequence shown here is derived from an EMBL/GenBank/DDBJ whole genome shotgun (WGS) entry which is preliminary data.</text>
</comment>
<dbReference type="AlphaFoldDB" id="A0A645I8L7"/>
<organism evidence="4">
    <name type="scientific">bioreactor metagenome</name>
    <dbReference type="NCBI Taxonomy" id="1076179"/>
    <lineage>
        <taxon>unclassified sequences</taxon>
        <taxon>metagenomes</taxon>
        <taxon>ecological metagenomes</taxon>
    </lineage>
</organism>
<evidence type="ECO:0000313" key="4">
    <source>
        <dbReference type="EMBL" id="MPN47152.1"/>
    </source>
</evidence>
<dbReference type="Gene3D" id="3.10.450.690">
    <property type="match status" value="1"/>
</dbReference>
<reference evidence="4" key="1">
    <citation type="submission" date="2019-08" db="EMBL/GenBank/DDBJ databases">
        <authorList>
            <person name="Kucharzyk K."/>
            <person name="Murdoch R.W."/>
            <person name="Higgins S."/>
            <person name="Loffler F."/>
        </authorList>
    </citation>
    <scope>NUCLEOTIDE SEQUENCE</scope>
</reference>
<evidence type="ECO:0000259" key="3">
    <source>
        <dbReference type="Pfam" id="PF17482"/>
    </source>
</evidence>
<dbReference type="InterPro" id="IPR035089">
    <property type="entry name" value="Phage_sheath_subtilisin"/>
</dbReference>
<name>A0A645I8L7_9ZZZZ</name>
<dbReference type="EMBL" id="VSSQ01108441">
    <property type="protein sequence ID" value="MPN47152.1"/>
    <property type="molecule type" value="Genomic_DNA"/>
</dbReference>
<accession>A0A645I8L7</accession>
<evidence type="ECO:0000259" key="2">
    <source>
        <dbReference type="Pfam" id="PF04984"/>
    </source>
</evidence>
<dbReference type="InterPro" id="IPR020287">
    <property type="entry name" value="Tail_sheath_C"/>
</dbReference>
<proteinExistence type="inferred from homology"/>
<gene>
    <name evidence="4" type="ORF">SDC9_194752</name>
</gene>
<evidence type="ECO:0000256" key="1">
    <source>
        <dbReference type="ARBA" id="ARBA00008005"/>
    </source>
</evidence>
<dbReference type="Gene3D" id="3.30.1370.220">
    <property type="match status" value="1"/>
</dbReference>